<feature type="transmembrane region" description="Helical" evidence="6">
    <location>
        <begin position="374"/>
        <end position="397"/>
    </location>
</feature>
<feature type="transmembrane region" description="Helical" evidence="6">
    <location>
        <begin position="248"/>
        <end position="271"/>
    </location>
</feature>
<organism evidence="7 8">
    <name type="scientific">Aspergillus pseudoustus</name>
    <dbReference type="NCBI Taxonomy" id="1810923"/>
    <lineage>
        <taxon>Eukaryota</taxon>
        <taxon>Fungi</taxon>
        <taxon>Dikarya</taxon>
        <taxon>Ascomycota</taxon>
        <taxon>Pezizomycotina</taxon>
        <taxon>Eurotiomycetes</taxon>
        <taxon>Eurotiomycetidae</taxon>
        <taxon>Eurotiales</taxon>
        <taxon>Aspergillaceae</taxon>
        <taxon>Aspergillus</taxon>
        <taxon>Aspergillus subgen. Nidulantes</taxon>
    </lineage>
</organism>
<sequence>MANIPPGQVKKHLNGVTLLCLAFVICNSWAGIAGSLQLALLAGGPSTLIYSILVSTSAYLAISSSLAELASVYPTAGGQYHFTSILAPKKWRRGLSYACGILSLFSWLAIGVSVTIVSSQQLLALVSTGTSGFEVKRWHVFFCYEGFALLSVLYNTLLLKRNPWTHNIGFALTIVLFLVAFISLLVRANPKQSHEFVWDTLLNFTGWPDGVCFLIGLSTSCYMYIGVDASMHMAEECSNPERAVPRTMVGAIGIGFTTGFAYAVAQVYAIYNVEEIMLSSQWIPFLVLEQGLRSRTFALVLTAFTIVMALFIIIASQETSSRMVWALARDHGLVFSRHLEKIDSHLDVPIWGLFLVWLMTSLCGFLYLASQTAFNAIVGSSVIFQQLSFAIPILLLLMRKRSTTYLPPTRTFSMPNVLGWTVNIYALSFITLMTVILCLPFTLPTDAATMNYTSVILGLCLLFGLVNWWLHAKTRYNGPVMEQSEDQDSDPVSVLAVPRQSNHLDKLNIK</sequence>
<gene>
    <name evidence="7" type="ORF">BJY01DRAFT_257785</name>
</gene>
<evidence type="ECO:0000256" key="4">
    <source>
        <dbReference type="ARBA" id="ARBA00022989"/>
    </source>
</evidence>
<dbReference type="PANTHER" id="PTHR45649:SF19">
    <property type="entry name" value="TRANSPORTER, PUTATIVE (EUROFUNG)-RELATED"/>
    <property type="match status" value="1"/>
</dbReference>
<feature type="transmembrane region" description="Helical" evidence="6">
    <location>
        <begin position="417"/>
        <end position="443"/>
    </location>
</feature>
<feature type="transmembrane region" description="Helical" evidence="6">
    <location>
        <begin position="138"/>
        <end position="156"/>
    </location>
</feature>
<keyword evidence="4 6" id="KW-1133">Transmembrane helix</keyword>
<proteinExistence type="predicted"/>
<reference evidence="7 8" key="1">
    <citation type="submission" date="2024-07" db="EMBL/GenBank/DDBJ databases">
        <title>Section-level genome sequencing and comparative genomics of Aspergillus sections Usti and Cavernicolus.</title>
        <authorList>
            <consortium name="Lawrence Berkeley National Laboratory"/>
            <person name="Nybo J.L."/>
            <person name="Vesth T.C."/>
            <person name="Theobald S."/>
            <person name="Frisvad J.C."/>
            <person name="Larsen T.O."/>
            <person name="Kjaerboelling I."/>
            <person name="Rothschild-Mancinelli K."/>
            <person name="Lyhne E.K."/>
            <person name="Kogle M.E."/>
            <person name="Barry K."/>
            <person name="Clum A."/>
            <person name="Na H."/>
            <person name="Ledsgaard L."/>
            <person name="Lin J."/>
            <person name="Lipzen A."/>
            <person name="Kuo A."/>
            <person name="Riley R."/>
            <person name="Mondo S."/>
            <person name="Labutti K."/>
            <person name="Haridas S."/>
            <person name="Pangalinan J."/>
            <person name="Salamov A.A."/>
            <person name="Simmons B.A."/>
            <person name="Magnuson J.K."/>
            <person name="Chen J."/>
            <person name="Drula E."/>
            <person name="Henrissat B."/>
            <person name="Wiebenga A."/>
            <person name="Lubbers R.J."/>
            <person name="Gomes A.C."/>
            <person name="Makela M.R."/>
            <person name="Stajich J."/>
            <person name="Grigoriev I.V."/>
            <person name="Mortensen U.H."/>
            <person name="De Vries R.P."/>
            <person name="Baker S.E."/>
            <person name="Andersen M.R."/>
        </authorList>
    </citation>
    <scope>NUCLEOTIDE SEQUENCE [LARGE SCALE GENOMIC DNA]</scope>
    <source>
        <strain evidence="7 8">CBS 123904</strain>
    </source>
</reference>
<name>A0ABR4JGV7_9EURO</name>
<dbReference type="EMBL" id="JBFXLU010000135">
    <property type="protein sequence ID" value="KAL2839269.1"/>
    <property type="molecule type" value="Genomic_DNA"/>
</dbReference>
<accession>A0ABR4JGV7</accession>
<evidence type="ECO:0000256" key="2">
    <source>
        <dbReference type="ARBA" id="ARBA00022448"/>
    </source>
</evidence>
<dbReference type="Pfam" id="PF13520">
    <property type="entry name" value="AA_permease_2"/>
    <property type="match status" value="1"/>
</dbReference>
<dbReference type="Proteomes" id="UP001610446">
    <property type="component" value="Unassembled WGS sequence"/>
</dbReference>
<evidence type="ECO:0000256" key="5">
    <source>
        <dbReference type="ARBA" id="ARBA00023136"/>
    </source>
</evidence>
<dbReference type="PROSITE" id="PS00218">
    <property type="entry name" value="AMINO_ACID_PERMEASE_1"/>
    <property type="match status" value="1"/>
</dbReference>
<keyword evidence="5 6" id="KW-0472">Membrane</keyword>
<dbReference type="InterPro" id="IPR002293">
    <property type="entry name" value="AA/rel_permease1"/>
</dbReference>
<dbReference type="InterPro" id="IPR004840">
    <property type="entry name" value="Amino_acid_permease_CS"/>
</dbReference>
<dbReference type="Gene3D" id="1.20.1740.10">
    <property type="entry name" value="Amino acid/polyamine transporter I"/>
    <property type="match status" value="1"/>
</dbReference>
<feature type="transmembrane region" description="Helical" evidence="6">
    <location>
        <begin position="168"/>
        <end position="186"/>
    </location>
</feature>
<keyword evidence="2" id="KW-0813">Transport</keyword>
<feature type="transmembrane region" description="Helical" evidence="6">
    <location>
        <begin position="296"/>
        <end position="315"/>
    </location>
</feature>
<evidence type="ECO:0000313" key="8">
    <source>
        <dbReference type="Proteomes" id="UP001610446"/>
    </source>
</evidence>
<dbReference type="PIRSF" id="PIRSF006060">
    <property type="entry name" value="AA_transporter"/>
    <property type="match status" value="1"/>
</dbReference>
<comment type="subcellular location">
    <subcellularLocation>
        <location evidence="1">Membrane</location>
        <topology evidence="1">Multi-pass membrane protein</topology>
    </subcellularLocation>
</comment>
<keyword evidence="8" id="KW-1185">Reference proteome</keyword>
<protein>
    <submittedName>
        <fullName evidence="7">Amino acid transporter</fullName>
    </submittedName>
</protein>
<keyword evidence="3 6" id="KW-0812">Transmembrane</keyword>
<feature type="transmembrane region" description="Helical" evidence="6">
    <location>
        <begin position="348"/>
        <end position="368"/>
    </location>
</feature>
<feature type="transmembrane region" description="Helical" evidence="6">
    <location>
        <begin position="94"/>
        <end position="118"/>
    </location>
</feature>
<feature type="transmembrane region" description="Helical" evidence="6">
    <location>
        <begin position="48"/>
        <end position="73"/>
    </location>
</feature>
<evidence type="ECO:0000256" key="1">
    <source>
        <dbReference type="ARBA" id="ARBA00004141"/>
    </source>
</evidence>
<evidence type="ECO:0000313" key="7">
    <source>
        <dbReference type="EMBL" id="KAL2839269.1"/>
    </source>
</evidence>
<feature type="transmembrane region" description="Helical" evidence="6">
    <location>
        <begin position="206"/>
        <end position="227"/>
    </location>
</feature>
<feature type="transmembrane region" description="Helical" evidence="6">
    <location>
        <begin position="12"/>
        <end position="36"/>
    </location>
</feature>
<dbReference type="PANTHER" id="PTHR45649">
    <property type="entry name" value="AMINO-ACID PERMEASE BAT1"/>
    <property type="match status" value="1"/>
</dbReference>
<comment type="caution">
    <text evidence="7">The sequence shown here is derived from an EMBL/GenBank/DDBJ whole genome shotgun (WGS) entry which is preliminary data.</text>
</comment>
<feature type="transmembrane region" description="Helical" evidence="6">
    <location>
        <begin position="449"/>
        <end position="470"/>
    </location>
</feature>
<evidence type="ECO:0000256" key="3">
    <source>
        <dbReference type="ARBA" id="ARBA00022692"/>
    </source>
</evidence>
<evidence type="ECO:0000256" key="6">
    <source>
        <dbReference type="SAM" id="Phobius"/>
    </source>
</evidence>